<dbReference type="InterPro" id="IPR016181">
    <property type="entry name" value="Acyl_CoA_acyltransferase"/>
</dbReference>
<protein>
    <submittedName>
        <fullName evidence="2">GNAT family N-acetyltransferase</fullName>
    </submittedName>
</protein>
<evidence type="ECO:0000313" key="2">
    <source>
        <dbReference type="EMBL" id="OEG14351.1"/>
    </source>
</evidence>
<dbReference type="CDD" id="cd04301">
    <property type="entry name" value="NAT_SF"/>
    <property type="match status" value="1"/>
</dbReference>
<keyword evidence="2" id="KW-0808">Transferase</keyword>
<feature type="domain" description="N-acetyltransferase" evidence="1">
    <location>
        <begin position="4"/>
        <end position="145"/>
    </location>
</feature>
<dbReference type="OrthoDB" id="9796171at2"/>
<name>A0A1E5GNV4_9ENTE</name>
<dbReference type="PROSITE" id="PS51186">
    <property type="entry name" value="GNAT"/>
    <property type="match status" value="1"/>
</dbReference>
<keyword evidence="3" id="KW-1185">Reference proteome</keyword>
<dbReference type="Pfam" id="PF13673">
    <property type="entry name" value="Acetyltransf_10"/>
    <property type="match status" value="1"/>
</dbReference>
<proteinExistence type="predicted"/>
<dbReference type="SUPFAM" id="SSF55729">
    <property type="entry name" value="Acyl-CoA N-acyltransferases (Nat)"/>
    <property type="match status" value="1"/>
</dbReference>
<dbReference type="InterPro" id="IPR039143">
    <property type="entry name" value="GNPNAT1-like"/>
</dbReference>
<dbReference type="STRING" id="903984.BCR21_05010"/>
<evidence type="ECO:0000313" key="3">
    <source>
        <dbReference type="Proteomes" id="UP000094068"/>
    </source>
</evidence>
<accession>A0A1E5GNV4</accession>
<evidence type="ECO:0000259" key="1">
    <source>
        <dbReference type="PROSITE" id="PS51186"/>
    </source>
</evidence>
<dbReference type="AlphaFoldDB" id="A0A1E5GNV4"/>
<dbReference type="InterPro" id="IPR000182">
    <property type="entry name" value="GNAT_dom"/>
</dbReference>
<dbReference type="RefSeq" id="WP_069645389.1">
    <property type="nucleotide sequence ID" value="NZ_MIJZ01000001.1"/>
</dbReference>
<comment type="caution">
    <text evidence="2">The sequence shown here is derived from an EMBL/GenBank/DDBJ whole genome shotgun (WGS) entry which is preliminary data.</text>
</comment>
<dbReference type="Proteomes" id="UP000094068">
    <property type="component" value="Unassembled WGS sequence"/>
</dbReference>
<sequence>MKIVHTRDTMSDIYLDAVKIRRQVFMLEQGVPGEIEIDKYEAACIHFVLYGDENEAIATCRLLPLEDGLIKLQRMAVQKEYRGNDHGRLIVESAEQFSKEQGYRAMTLGAQITALGFYERMGYIKEGEMFLDANIEHYQMNKHFK</sequence>
<dbReference type="PANTHER" id="PTHR13355:SF11">
    <property type="entry name" value="GLUCOSAMINE 6-PHOSPHATE N-ACETYLTRANSFERASE"/>
    <property type="match status" value="1"/>
</dbReference>
<dbReference type="Gene3D" id="3.40.630.30">
    <property type="match status" value="1"/>
</dbReference>
<reference evidence="3" key="1">
    <citation type="submission" date="2016-09" db="EMBL/GenBank/DDBJ databases">
        <authorList>
            <person name="Gulvik C.A."/>
        </authorList>
    </citation>
    <scope>NUCLEOTIDE SEQUENCE [LARGE SCALE GENOMIC DNA]</scope>
    <source>
        <strain evidence="3">DSM 23328</strain>
    </source>
</reference>
<organism evidence="2 3">
    <name type="scientific">Enterococcus ureasiticus</name>
    <dbReference type="NCBI Taxonomy" id="903984"/>
    <lineage>
        <taxon>Bacteria</taxon>
        <taxon>Bacillati</taxon>
        <taxon>Bacillota</taxon>
        <taxon>Bacilli</taxon>
        <taxon>Lactobacillales</taxon>
        <taxon>Enterococcaceae</taxon>
        <taxon>Enterococcus</taxon>
    </lineage>
</organism>
<dbReference type="EMBL" id="MIJZ01000001">
    <property type="protein sequence ID" value="OEG14351.1"/>
    <property type="molecule type" value="Genomic_DNA"/>
</dbReference>
<dbReference type="PANTHER" id="PTHR13355">
    <property type="entry name" value="GLUCOSAMINE 6-PHOSPHATE N-ACETYLTRANSFERASE"/>
    <property type="match status" value="1"/>
</dbReference>
<dbReference type="GO" id="GO:0004343">
    <property type="term" value="F:glucosamine 6-phosphate N-acetyltransferase activity"/>
    <property type="evidence" value="ECO:0007669"/>
    <property type="project" value="TreeGrafter"/>
</dbReference>
<gene>
    <name evidence="2" type="ORF">BCR21_05010</name>
</gene>